<keyword evidence="1" id="KW-0812">Transmembrane</keyword>
<reference evidence="2" key="1">
    <citation type="journal article" date="2020" name="Stud. Mycol.">
        <title>101 Dothideomycetes genomes: a test case for predicting lifestyles and emergence of pathogens.</title>
        <authorList>
            <person name="Haridas S."/>
            <person name="Albert R."/>
            <person name="Binder M."/>
            <person name="Bloem J."/>
            <person name="Labutti K."/>
            <person name="Salamov A."/>
            <person name="Andreopoulos B."/>
            <person name="Baker S."/>
            <person name="Barry K."/>
            <person name="Bills G."/>
            <person name="Bluhm B."/>
            <person name="Cannon C."/>
            <person name="Castanera R."/>
            <person name="Culley D."/>
            <person name="Daum C."/>
            <person name="Ezra D."/>
            <person name="Gonzalez J."/>
            <person name="Henrissat B."/>
            <person name="Kuo A."/>
            <person name="Liang C."/>
            <person name="Lipzen A."/>
            <person name="Lutzoni F."/>
            <person name="Magnuson J."/>
            <person name="Mondo S."/>
            <person name="Nolan M."/>
            <person name="Ohm R."/>
            <person name="Pangilinan J."/>
            <person name="Park H.-J."/>
            <person name="Ramirez L."/>
            <person name="Alfaro M."/>
            <person name="Sun H."/>
            <person name="Tritt A."/>
            <person name="Yoshinaga Y."/>
            <person name="Zwiers L.-H."/>
            <person name="Turgeon B."/>
            <person name="Goodwin S."/>
            <person name="Spatafora J."/>
            <person name="Crous P."/>
            <person name="Grigoriev I."/>
        </authorList>
    </citation>
    <scope>NUCLEOTIDE SEQUENCE</scope>
    <source>
        <strain evidence="2">Tuck. ex Michener</strain>
    </source>
</reference>
<evidence type="ECO:0000313" key="2">
    <source>
        <dbReference type="EMBL" id="KAF2233666.1"/>
    </source>
</evidence>
<dbReference type="Proteomes" id="UP000800092">
    <property type="component" value="Unassembled WGS sequence"/>
</dbReference>
<keyword evidence="1" id="KW-1133">Transmembrane helix</keyword>
<keyword evidence="1" id="KW-0472">Membrane</keyword>
<evidence type="ECO:0000256" key="1">
    <source>
        <dbReference type="SAM" id="Phobius"/>
    </source>
</evidence>
<accession>A0A6A6H6F9</accession>
<organism evidence="2 3">
    <name type="scientific">Viridothelium virens</name>
    <name type="common">Speckled blister lichen</name>
    <name type="synonym">Trypethelium virens</name>
    <dbReference type="NCBI Taxonomy" id="1048519"/>
    <lineage>
        <taxon>Eukaryota</taxon>
        <taxon>Fungi</taxon>
        <taxon>Dikarya</taxon>
        <taxon>Ascomycota</taxon>
        <taxon>Pezizomycotina</taxon>
        <taxon>Dothideomycetes</taxon>
        <taxon>Dothideomycetes incertae sedis</taxon>
        <taxon>Trypetheliales</taxon>
        <taxon>Trypetheliaceae</taxon>
        <taxon>Viridothelium</taxon>
    </lineage>
</organism>
<feature type="transmembrane region" description="Helical" evidence="1">
    <location>
        <begin position="41"/>
        <end position="63"/>
    </location>
</feature>
<sequence length="76" mass="8415">MFHRTCRVDGSDRVASSLRRGGPSSLKLFALRIGKGNTVSVIYSMAAIYYYSTLTCIITSSYSKSSGSSIMHRRKE</sequence>
<name>A0A6A6H6F9_VIRVR</name>
<dbReference type="AlphaFoldDB" id="A0A6A6H6F9"/>
<proteinExistence type="predicted"/>
<keyword evidence="3" id="KW-1185">Reference proteome</keyword>
<evidence type="ECO:0000313" key="3">
    <source>
        <dbReference type="Proteomes" id="UP000800092"/>
    </source>
</evidence>
<dbReference type="EMBL" id="ML991804">
    <property type="protein sequence ID" value="KAF2233666.1"/>
    <property type="molecule type" value="Genomic_DNA"/>
</dbReference>
<gene>
    <name evidence="2" type="ORF">EV356DRAFT_503166</name>
</gene>
<protein>
    <submittedName>
        <fullName evidence="2">Uncharacterized protein</fullName>
    </submittedName>
</protein>